<dbReference type="AlphaFoldDB" id="A0A8X6R293"/>
<evidence type="ECO:0000313" key="2">
    <source>
        <dbReference type="Proteomes" id="UP000887013"/>
    </source>
</evidence>
<name>A0A8X6R293_NEPPI</name>
<reference evidence="1" key="1">
    <citation type="submission" date="2020-08" db="EMBL/GenBank/DDBJ databases">
        <title>Multicomponent nature underlies the extraordinary mechanical properties of spider dragline silk.</title>
        <authorList>
            <person name="Kono N."/>
            <person name="Nakamura H."/>
            <person name="Mori M."/>
            <person name="Yoshida Y."/>
            <person name="Ohtoshi R."/>
            <person name="Malay A.D."/>
            <person name="Moran D.A.P."/>
            <person name="Tomita M."/>
            <person name="Numata K."/>
            <person name="Arakawa K."/>
        </authorList>
    </citation>
    <scope>NUCLEOTIDE SEQUENCE</scope>
</reference>
<sequence>MQNVTRCSPCLFVSPHSFKPKSLAILLLRNASALQSPQLRRRRQAVQVEAGGAGCAGGGRVELFCRRRQAEQAAQVEVELSCFSPATVLVLVFETV</sequence>
<organism evidence="1 2">
    <name type="scientific">Nephila pilipes</name>
    <name type="common">Giant wood spider</name>
    <name type="synonym">Nephila maculata</name>
    <dbReference type="NCBI Taxonomy" id="299642"/>
    <lineage>
        <taxon>Eukaryota</taxon>
        <taxon>Metazoa</taxon>
        <taxon>Ecdysozoa</taxon>
        <taxon>Arthropoda</taxon>
        <taxon>Chelicerata</taxon>
        <taxon>Arachnida</taxon>
        <taxon>Araneae</taxon>
        <taxon>Araneomorphae</taxon>
        <taxon>Entelegynae</taxon>
        <taxon>Araneoidea</taxon>
        <taxon>Nephilidae</taxon>
        <taxon>Nephila</taxon>
    </lineage>
</organism>
<dbReference type="EMBL" id="BMAW01085900">
    <property type="protein sequence ID" value="GFU44927.1"/>
    <property type="molecule type" value="Genomic_DNA"/>
</dbReference>
<gene>
    <name evidence="1" type="ORF">NPIL_121931</name>
</gene>
<evidence type="ECO:0000313" key="1">
    <source>
        <dbReference type="EMBL" id="GFU44927.1"/>
    </source>
</evidence>
<dbReference type="Proteomes" id="UP000887013">
    <property type="component" value="Unassembled WGS sequence"/>
</dbReference>
<protein>
    <submittedName>
        <fullName evidence="1">Uncharacterized protein</fullName>
    </submittedName>
</protein>
<comment type="caution">
    <text evidence="1">The sequence shown here is derived from an EMBL/GenBank/DDBJ whole genome shotgun (WGS) entry which is preliminary data.</text>
</comment>
<keyword evidence="2" id="KW-1185">Reference proteome</keyword>
<proteinExistence type="predicted"/>
<accession>A0A8X6R293</accession>